<dbReference type="eggNOG" id="KOG0027">
    <property type="taxonomic scope" value="Eukaryota"/>
</dbReference>
<reference evidence="5" key="1">
    <citation type="journal article" date="2010" name="Genome Biol.">
        <title>Genome sequence of the necrotrophic plant pathogen Pythium ultimum reveals original pathogenicity mechanisms and effector repertoire.</title>
        <authorList>
            <person name="Levesque C.A."/>
            <person name="Brouwer H."/>
            <person name="Cano L."/>
            <person name="Hamilton J.P."/>
            <person name="Holt C."/>
            <person name="Huitema E."/>
            <person name="Raffaele S."/>
            <person name="Robideau G.P."/>
            <person name="Thines M."/>
            <person name="Win J."/>
            <person name="Zerillo M.M."/>
            <person name="Beakes G.W."/>
            <person name="Boore J.L."/>
            <person name="Busam D."/>
            <person name="Dumas B."/>
            <person name="Ferriera S."/>
            <person name="Fuerstenberg S.I."/>
            <person name="Gachon C.M."/>
            <person name="Gaulin E."/>
            <person name="Govers F."/>
            <person name="Grenville-Briggs L."/>
            <person name="Horner N."/>
            <person name="Hostetler J."/>
            <person name="Jiang R.H."/>
            <person name="Johnson J."/>
            <person name="Krajaejun T."/>
            <person name="Lin H."/>
            <person name="Meijer H.J."/>
            <person name="Moore B."/>
            <person name="Morris P."/>
            <person name="Phuntmart V."/>
            <person name="Puiu D."/>
            <person name="Shetty J."/>
            <person name="Stajich J.E."/>
            <person name="Tripathy S."/>
            <person name="Wawra S."/>
            <person name="van West P."/>
            <person name="Whitty B.R."/>
            <person name="Coutinho P.M."/>
            <person name="Henrissat B."/>
            <person name="Martin F."/>
            <person name="Thomas P.D."/>
            <person name="Tyler B.M."/>
            <person name="De Vries R.P."/>
            <person name="Kamoun S."/>
            <person name="Yandell M."/>
            <person name="Tisserat N."/>
            <person name="Buell C.R."/>
        </authorList>
    </citation>
    <scope>NUCLEOTIDE SEQUENCE</scope>
    <source>
        <strain evidence="5">DAOM:BR144</strain>
    </source>
</reference>
<dbReference type="Gene3D" id="1.10.238.10">
    <property type="entry name" value="EF-hand"/>
    <property type="match status" value="2"/>
</dbReference>
<reference evidence="5" key="2">
    <citation type="submission" date="2010-04" db="EMBL/GenBank/DDBJ databases">
        <authorList>
            <person name="Buell R."/>
            <person name="Hamilton J."/>
            <person name="Hostetler J."/>
        </authorList>
    </citation>
    <scope>NUCLEOTIDE SEQUENCE [LARGE SCALE GENOMIC DNA]</scope>
    <source>
        <strain evidence="5">DAOM:BR144</strain>
    </source>
</reference>
<dbReference type="PROSITE" id="PS50222">
    <property type="entry name" value="EF_HAND_2"/>
    <property type="match status" value="2"/>
</dbReference>
<dbReference type="STRING" id="431595.K3WUQ5"/>
<dbReference type="Pfam" id="PF13499">
    <property type="entry name" value="EF-hand_7"/>
    <property type="match status" value="1"/>
</dbReference>
<dbReference type="AlphaFoldDB" id="K3WUQ5"/>
<dbReference type="InterPro" id="IPR050145">
    <property type="entry name" value="Centrin_CML-like"/>
</dbReference>
<organism evidence="4 5">
    <name type="scientific">Globisporangium ultimum (strain ATCC 200006 / CBS 805.95 / DAOM BR144)</name>
    <name type="common">Pythium ultimum</name>
    <dbReference type="NCBI Taxonomy" id="431595"/>
    <lineage>
        <taxon>Eukaryota</taxon>
        <taxon>Sar</taxon>
        <taxon>Stramenopiles</taxon>
        <taxon>Oomycota</taxon>
        <taxon>Peronosporomycetes</taxon>
        <taxon>Pythiales</taxon>
        <taxon>Pythiaceae</taxon>
        <taxon>Globisporangium</taxon>
    </lineage>
</organism>
<dbReference type="SUPFAM" id="SSF47473">
    <property type="entry name" value="EF-hand"/>
    <property type="match status" value="1"/>
</dbReference>
<dbReference type="SMART" id="SM00054">
    <property type="entry name" value="EFh"/>
    <property type="match status" value="4"/>
</dbReference>
<dbReference type="PANTHER" id="PTHR23050">
    <property type="entry name" value="CALCIUM BINDING PROTEIN"/>
    <property type="match status" value="1"/>
</dbReference>
<evidence type="ECO:0000313" key="5">
    <source>
        <dbReference type="Proteomes" id="UP000019132"/>
    </source>
</evidence>
<dbReference type="Proteomes" id="UP000019132">
    <property type="component" value="Unassembled WGS sequence"/>
</dbReference>
<dbReference type="InterPro" id="IPR002048">
    <property type="entry name" value="EF_hand_dom"/>
</dbReference>
<reference evidence="4" key="3">
    <citation type="submission" date="2015-02" db="UniProtKB">
        <authorList>
            <consortium name="EnsemblProtists"/>
        </authorList>
    </citation>
    <scope>IDENTIFICATION</scope>
    <source>
        <strain evidence="4">DAOM BR144</strain>
    </source>
</reference>
<name>K3WUQ5_GLOUD</name>
<keyword evidence="5" id="KW-1185">Reference proteome</keyword>
<dbReference type="EMBL" id="GL376558">
    <property type="status" value="NOT_ANNOTATED_CDS"/>
    <property type="molecule type" value="Genomic_DNA"/>
</dbReference>
<keyword evidence="2" id="KW-0106">Calcium</keyword>
<proteinExistence type="predicted"/>
<dbReference type="HOGENOM" id="CLU_069274_0_0_1"/>
<evidence type="ECO:0000256" key="1">
    <source>
        <dbReference type="ARBA" id="ARBA00022737"/>
    </source>
</evidence>
<dbReference type="VEuPathDB" id="FungiDB:PYU1_G008685"/>
<dbReference type="PROSITE" id="PS00018">
    <property type="entry name" value="EF_HAND_1"/>
    <property type="match status" value="1"/>
</dbReference>
<feature type="domain" description="EF-hand" evidence="3">
    <location>
        <begin position="216"/>
        <end position="251"/>
    </location>
</feature>
<dbReference type="InParanoid" id="K3WUQ5"/>
<protein>
    <recommendedName>
        <fullName evidence="3">EF-hand domain-containing protein</fullName>
    </recommendedName>
</protein>
<dbReference type="InterPro" id="IPR011992">
    <property type="entry name" value="EF-hand-dom_pair"/>
</dbReference>
<accession>K3WUQ5</accession>
<dbReference type="OMA" id="AFLWFDV"/>
<dbReference type="EnsemblProtists" id="PYU1_T008702">
    <property type="protein sequence ID" value="PYU1_T008702"/>
    <property type="gene ID" value="PYU1_G008685"/>
</dbReference>
<sequence>MTPLDLKITNALKELQKKRVQDSKDHHHNPFTRILLKFPIVAKAFNSVRSAFEEFDKGKKGYIVYADLESAFEKLGVSFSKEEIGQVFEESDMLEDGRLNFKEFLVCLAIGFVLHKIPSLERERLSIFYAPLATKDKEAGPPNQALLFGEGNKLRIAFQLAVDAFLWFDVDGNGLINKDEMAMRLGTSTQLHSPTKKTSTLKERAGFHKESGEMSINAEIWERRFNEMDWNNDGTIQFKEFLMAFESWVGLDDDDLVDAK</sequence>
<dbReference type="Pfam" id="PF13202">
    <property type="entry name" value="EF-hand_5"/>
    <property type="match status" value="2"/>
</dbReference>
<evidence type="ECO:0000313" key="4">
    <source>
        <dbReference type="EnsemblProtists" id="PYU1_T008702"/>
    </source>
</evidence>
<evidence type="ECO:0000256" key="2">
    <source>
        <dbReference type="ARBA" id="ARBA00022837"/>
    </source>
</evidence>
<dbReference type="InterPro" id="IPR018247">
    <property type="entry name" value="EF_Hand_1_Ca_BS"/>
</dbReference>
<evidence type="ECO:0000259" key="3">
    <source>
        <dbReference type="PROSITE" id="PS50222"/>
    </source>
</evidence>
<keyword evidence="1" id="KW-0677">Repeat</keyword>
<dbReference type="GO" id="GO:0005509">
    <property type="term" value="F:calcium ion binding"/>
    <property type="evidence" value="ECO:0007669"/>
    <property type="project" value="InterPro"/>
</dbReference>
<dbReference type="CDD" id="cd00051">
    <property type="entry name" value="EFh"/>
    <property type="match status" value="2"/>
</dbReference>
<feature type="domain" description="EF-hand" evidence="3">
    <location>
        <begin position="43"/>
        <end position="78"/>
    </location>
</feature>